<organism evidence="10 11">
    <name type="scientific">Smittium megazygosporum</name>
    <dbReference type="NCBI Taxonomy" id="133381"/>
    <lineage>
        <taxon>Eukaryota</taxon>
        <taxon>Fungi</taxon>
        <taxon>Fungi incertae sedis</taxon>
        <taxon>Zoopagomycota</taxon>
        <taxon>Kickxellomycotina</taxon>
        <taxon>Harpellomycetes</taxon>
        <taxon>Harpellales</taxon>
        <taxon>Legeriomycetaceae</taxon>
        <taxon>Smittium</taxon>
    </lineage>
</organism>
<sequence length="352" mass="39376">MVKGISDYLKQNEGEGLDSTVESLFKDQKSFETVLKKSNKTTEFSAEKQKEGNAVETPDSNSVKAIETETEQAETQIDSELSTQNSKENVVNSNSDSITSEKKLEKQKSEAKFTLFVGNVPVKIIQEKKLQKSFIQLFKKFGKAFSEPIPKRSAFALKKFHEEKDTCNAYVVMDSVESANKALELNGAEFEGKHIRTDLASNDKTDSSRSVFVGNLLFTEKEEQLISHFSSCGPIENVRIIRDPKSGLGKGFGYVQFKDKSSIPLALKLNESKISNRAIRVVKSNNKLSKKSKSGEKTSQPNKNLKSKKDIKKKTNKPDIEGTRSQNPNSNYLSDPKKQGAYARIKAKKLRK</sequence>
<name>A0A2T9Z3B6_9FUNG</name>
<dbReference type="Gene3D" id="3.30.70.330">
    <property type="match status" value="2"/>
</dbReference>
<dbReference type="CDD" id="cd12395">
    <property type="entry name" value="RRM2_RBM34"/>
    <property type="match status" value="1"/>
</dbReference>
<evidence type="ECO:0000256" key="4">
    <source>
        <dbReference type="ARBA" id="ARBA00015520"/>
    </source>
</evidence>
<evidence type="ECO:0000313" key="10">
    <source>
        <dbReference type="EMBL" id="PVU99098.1"/>
    </source>
</evidence>
<dbReference type="InterPro" id="IPR034221">
    <property type="entry name" value="RBM34_RRM2"/>
</dbReference>
<comment type="function">
    <text evidence="1">Involved in pre-25S rRNA processing.</text>
</comment>
<feature type="domain" description="RRM" evidence="9">
    <location>
        <begin position="209"/>
        <end position="286"/>
    </location>
</feature>
<comment type="caution">
    <text evidence="10">The sequence shown here is derived from an EMBL/GenBank/DDBJ whole genome shotgun (WGS) entry which is preliminary data.</text>
</comment>
<keyword evidence="6" id="KW-0539">Nucleus</keyword>
<evidence type="ECO:0000256" key="6">
    <source>
        <dbReference type="ARBA" id="ARBA00023242"/>
    </source>
</evidence>
<feature type="compositionally biased region" description="Basic residues" evidence="8">
    <location>
        <begin position="305"/>
        <end position="315"/>
    </location>
</feature>
<feature type="region of interest" description="Disordered" evidence="8">
    <location>
        <begin position="283"/>
        <end position="352"/>
    </location>
</feature>
<dbReference type="GO" id="GO:0019843">
    <property type="term" value="F:rRNA binding"/>
    <property type="evidence" value="ECO:0007669"/>
    <property type="project" value="TreeGrafter"/>
</dbReference>
<keyword evidence="11" id="KW-1185">Reference proteome</keyword>
<gene>
    <name evidence="10" type="ORF">BB560_005554</name>
</gene>
<dbReference type="SUPFAM" id="SSF54928">
    <property type="entry name" value="RNA-binding domain, RBD"/>
    <property type="match status" value="2"/>
</dbReference>
<evidence type="ECO:0000256" key="8">
    <source>
        <dbReference type="SAM" id="MobiDB-lite"/>
    </source>
</evidence>
<evidence type="ECO:0000259" key="9">
    <source>
        <dbReference type="PROSITE" id="PS50102"/>
    </source>
</evidence>
<evidence type="ECO:0000256" key="2">
    <source>
        <dbReference type="ARBA" id="ARBA00004604"/>
    </source>
</evidence>
<dbReference type="SMART" id="SM00360">
    <property type="entry name" value="RRM"/>
    <property type="match status" value="2"/>
</dbReference>
<proteinExistence type="inferred from homology"/>
<dbReference type="Proteomes" id="UP000245609">
    <property type="component" value="Unassembled WGS sequence"/>
</dbReference>
<dbReference type="Pfam" id="PF00076">
    <property type="entry name" value="RRM_1"/>
    <property type="match status" value="1"/>
</dbReference>
<protein>
    <recommendedName>
        <fullName evidence="4">Nucleolar protein 12</fullName>
    </recommendedName>
</protein>
<dbReference type="GO" id="GO:0005730">
    <property type="term" value="C:nucleolus"/>
    <property type="evidence" value="ECO:0007669"/>
    <property type="project" value="UniProtKB-SubCell"/>
</dbReference>
<dbReference type="STRING" id="133381.A0A2T9Z3B6"/>
<comment type="subcellular location">
    <subcellularLocation>
        <location evidence="2">Nucleus</location>
        <location evidence="2">Nucleolus</location>
    </subcellularLocation>
</comment>
<dbReference type="PANTHER" id="PTHR23236:SF25">
    <property type="entry name" value="RNA-BINDING PROTEIN 34"/>
    <property type="match status" value="1"/>
</dbReference>
<dbReference type="AlphaFoldDB" id="A0A2T9Z3B6"/>
<dbReference type="PROSITE" id="PS50102">
    <property type="entry name" value="RRM"/>
    <property type="match status" value="2"/>
</dbReference>
<dbReference type="GO" id="GO:0000463">
    <property type="term" value="P:maturation of LSU-rRNA from tricistronic rRNA transcript (SSU-rRNA, 5.8S rRNA, LSU-rRNA)"/>
    <property type="evidence" value="ECO:0007669"/>
    <property type="project" value="TreeGrafter"/>
</dbReference>
<evidence type="ECO:0000256" key="1">
    <source>
        <dbReference type="ARBA" id="ARBA00002475"/>
    </source>
</evidence>
<comment type="similarity">
    <text evidence="3">Belongs to the RRM RBM34 family.</text>
</comment>
<feature type="compositionally biased region" description="Polar residues" evidence="8">
    <location>
        <begin position="78"/>
        <end position="98"/>
    </location>
</feature>
<evidence type="ECO:0000313" key="11">
    <source>
        <dbReference type="Proteomes" id="UP000245609"/>
    </source>
</evidence>
<feature type="compositionally biased region" description="Polar residues" evidence="8">
    <location>
        <begin position="323"/>
        <end position="333"/>
    </location>
</feature>
<dbReference type="OrthoDB" id="442677at2759"/>
<evidence type="ECO:0000256" key="7">
    <source>
        <dbReference type="PROSITE-ProRule" id="PRU00176"/>
    </source>
</evidence>
<evidence type="ECO:0000256" key="3">
    <source>
        <dbReference type="ARBA" id="ARBA00007077"/>
    </source>
</evidence>
<dbReference type="EMBL" id="MBFS01002308">
    <property type="protein sequence ID" value="PVU99098.1"/>
    <property type="molecule type" value="Genomic_DNA"/>
</dbReference>
<accession>A0A2T9Z3B6</accession>
<dbReference type="CDD" id="cd12394">
    <property type="entry name" value="RRM1_RBM34"/>
    <property type="match status" value="1"/>
</dbReference>
<dbReference type="InterPro" id="IPR035979">
    <property type="entry name" value="RBD_domain_sf"/>
</dbReference>
<keyword evidence="5 7" id="KW-0694">RNA-binding</keyword>
<evidence type="ECO:0000256" key="5">
    <source>
        <dbReference type="ARBA" id="ARBA00022884"/>
    </source>
</evidence>
<reference evidence="10 11" key="1">
    <citation type="journal article" date="2018" name="MBio">
        <title>Comparative Genomics Reveals the Core Gene Toolbox for the Fungus-Insect Symbiosis.</title>
        <authorList>
            <person name="Wang Y."/>
            <person name="Stata M."/>
            <person name="Wang W."/>
            <person name="Stajich J.E."/>
            <person name="White M.M."/>
            <person name="Moncalvo J.M."/>
        </authorList>
    </citation>
    <scope>NUCLEOTIDE SEQUENCE [LARGE SCALE GENOMIC DNA]</scope>
    <source>
        <strain evidence="10 11">SC-DP-2</strain>
    </source>
</reference>
<dbReference type="InterPro" id="IPR000504">
    <property type="entry name" value="RRM_dom"/>
</dbReference>
<feature type="region of interest" description="Disordered" evidence="8">
    <location>
        <begin position="41"/>
        <end position="103"/>
    </location>
</feature>
<dbReference type="PANTHER" id="PTHR23236">
    <property type="entry name" value="EUKARYOTIC TRANSLATION INITIATION FACTOR 4B/4H"/>
    <property type="match status" value="1"/>
</dbReference>
<dbReference type="InterPro" id="IPR012677">
    <property type="entry name" value="Nucleotide-bd_a/b_plait_sf"/>
</dbReference>
<feature type="domain" description="RRM" evidence="9">
    <location>
        <begin position="113"/>
        <end position="202"/>
    </location>
</feature>